<reference evidence="1" key="1">
    <citation type="journal article" date="2019" name="Sci. Rep.">
        <title>Draft genome of Tanacetum cinerariifolium, the natural source of mosquito coil.</title>
        <authorList>
            <person name="Yamashiro T."/>
            <person name="Shiraishi A."/>
            <person name="Satake H."/>
            <person name="Nakayama K."/>
        </authorList>
    </citation>
    <scope>NUCLEOTIDE SEQUENCE</scope>
</reference>
<dbReference type="EMBL" id="BKCJ011211876">
    <property type="protein sequence ID" value="GFD04454.1"/>
    <property type="molecule type" value="Genomic_DNA"/>
</dbReference>
<protein>
    <submittedName>
        <fullName evidence="1">Uncharacterized protein</fullName>
    </submittedName>
</protein>
<name>A0A699T6F8_TANCI</name>
<feature type="non-terminal residue" evidence="1">
    <location>
        <position position="1"/>
    </location>
</feature>
<gene>
    <name evidence="1" type="ORF">Tci_876423</name>
</gene>
<accession>A0A699T6F8</accession>
<evidence type="ECO:0000313" key="1">
    <source>
        <dbReference type="EMBL" id="GFD04454.1"/>
    </source>
</evidence>
<comment type="caution">
    <text evidence="1">The sequence shown here is derived from an EMBL/GenBank/DDBJ whole genome shotgun (WGS) entry which is preliminary data.</text>
</comment>
<organism evidence="1">
    <name type="scientific">Tanacetum cinerariifolium</name>
    <name type="common">Dalmatian daisy</name>
    <name type="synonym">Chrysanthemum cinerariifolium</name>
    <dbReference type="NCBI Taxonomy" id="118510"/>
    <lineage>
        <taxon>Eukaryota</taxon>
        <taxon>Viridiplantae</taxon>
        <taxon>Streptophyta</taxon>
        <taxon>Embryophyta</taxon>
        <taxon>Tracheophyta</taxon>
        <taxon>Spermatophyta</taxon>
        <taxon>Magnoliopsida</taxon>
        <taxon>eudicotyledons</taxon>
        <taxon>Gunneridae</taxon>
        <taxon>Pentapetalae</taxon>
        <taxon>asterids</taxon>
        <taxon>campanulids</taxon>
        <taxon>Asterales</taxon>
        <taxon>Asteraceae</taxon>
        <taxon>Asteroideae</taxon>
        <taxon>Anthemideae</taxon>
        <taxon>Anthemidinae</taxon>
        <taxon>Tanacetum</taxon>
    </lineage>
</organism>
<proteinExistence type="predicted"/>
<sequence>ADADSRGADSAVVVGVGVGRVVEEAESPFFFLALAFGLGAASPIAHA</sequence>
<dbReference type="AlphaFoldDB" id="A0A699T6F8"/>